<dbReference type="RefSeq" id="WP_090968855.1">
    <property type="nucleotide sequence ID" value="NZ_FNRT01000002.1"/>
</dbReference>
<dbReference type="STRING" id="402596.SAMN04489844_1862"/>
<keyword evidence="3" id="KW-0808">Transferase</keyword>
<dbReference type="InterPro" id="IPR050640">
    <property type="entry name" value="Bact_2-comp_sensor_kinase"/>
</dbReference>
<feature type="domain" description="Signal transduction histidine kinase internal region" evidence="2">
    <location>
        <begin position="169"/>
        <end position="247"/>
    </location>
</feature>
<dbReference type="Pfam" id="PF06580">
    <property type="entry name" value="His_kinase"/>
    <property type="match status" value="1"/>
</dbReference>
<feature type="domain" description="Histidine kinase/HSP90-like ATPase" evidence="1">
    <location>
        <begin position="266"/>
        <end position="369"/>
    </location>
</feature>
<organism evidence="3 4">
    <name type="scientific">Nocardioides exalbidus</name>
    <dbReference type="NCBI Taxonomy" id="402596"/>
    <lineage>
        <taxon>Bacteria</taxon>
        <taxon>Bacillati</taxon>
        <taxon>Actinomycetota</taxon>
        <taxon>Actinomycetes</taxon>
        <taxon>Propionibacteriales</taxon>
        <taxon>Nocardioidaceae</taxon>
        <taxon>Nocardioides</taxon>
    </lineage>
</organism>
<dbReference type="OrthoDB" id="2514702at2"/>
<evidence type="ECO:0000259" key="2">
    <source>
        <dbReference type="Pfam" id="PF06580"/>
    </source>
</evidence>
<dbReference type="GO" id="GO:0000155">
    <property type="term" value="F:phosphorelay sensor kinase activity"/>
    <property type="evidence" value="ECO:0007669"/>
    <property type="project" value="InterPro"/>
</dbReference>
<name>A0A1H4QJU8_9ACTN</name>
<dbReference type="GO" id="GO:0016020">
    <property type="term" value="C:membrane"/>
    <property type="evidence" value="ECO:0007669"/>
    <property type="project" value="InterPro"/>
</dbReference>
<proteinExistence type="predicted"/>
<dbReference type="Pfam" id="PF02518">
    <property type="entry name" value="HATPase_c"/>
    <property type="match status" value="1"/>
</dbReference>
<dbReference type="SUPFAM" id="SSF55874">
    <property type="entry name" value="ATPase domain of HSP90 chaperone/DNA topoisomerase II/histidine kinase"/>
    <property type="match status" value="1"/>
</dbReference>
<evidence type="ECO:0000313" key="3">
    <source>
        <dbReference type="EMBL" id="SEC19905.1"/>
    </source>
</evidence>
<gene>
    <name evidence="3" type="ORF">SAMN04489844_1862</name>
</gene>
<keyword evidence="3" id="KW-0418">Kinase</keyword>
<dbReference type="InterPro" id="IPR003594">
    <property type="entry name" value="HATPase_dom"/>
</dbReference>
<dbReference type="InterPro" id="IPR010559">
    <property type="entry name" value="Sig_transdc_His_kin_internal"/>
</dbReference>
<protein>
    <submittedName>
        <fullName evidence="3">Two-component system, LytT family, sensor kinase</fullName>
    </submittedName>
</protein>
<dbReference type="InterPro" id="IPR036890">
    <property type="entry name" value="HATPase_C_sf"/>
</dbReference>
<evidence type="ECO:0000313" key="4">
    <source>
        <dbReference type="Proteomes" id="UP000198742"/>
    </source>
</evidence>
<dbReference type="PANTHER" id="PTHR34220">
    <property type="entry name" value="SENSOR HISTIDINE KINASE YPDA"/>
    <property type="match status" value="1"/>
</dbReference>
<dbReference type="PANTHER" id="PTHR34220:SF7">
    <property type="entry name" value="SENSOR HISTIDINE KINASE YPDA"/>
    <property type="match status" value="1"/>
</dbReference>
<dbReference type="AlphaFoldDB" id="A0A1H4QJU8"/>
<sequence length="376" mass="40701">MARWRWRRTSLGGETDRATFRALHNASLASPALREGLTSASAERSVRHLRALLGTPAAGLGDTSGLLAWDGLGGHHRGQLTATISQVAETGRTMIVDERTLVCEDGGCQVRQAIVSPLVAEDTLVGALVVGAPHTTGGLVRAADEVASWVSGQLELAELDLSRNRLMEAEVRALRAQISPHFIYNSLGAIASFVRTDPDRARELLLEFADFTRYSFRRHGEYTTLAEELRSVERYLLLEQARFGDRLQVTLQVAPEVLPVAVPFLCIQPLVENAVRHGLEASADKEDGVGRLHITARDLDQECVIEVEDDGTGEDPERVRRALAGDASMDSVGLGNVDARLRNAYGDDYGLVVETAPGAGTKVIVRVPKFAPGVQV</sequence>
<keyword evidence="4" id="KW-1185">Reference proteome</keyword>
<accession>A0A1H4QJU8</accession>
<reference evidence="4" key="1">
    <citation type="submission" date="2016-10" db="EMBL/GenBank/DDBJ databases">
        <authorList>
            <person name="Varghese N."/>
            <person name="Submissions S."/>
        </authorList>
    </citation>
    <scope>NUCLEOTIDE SEQUENCE [LARGE SCALE GENOMIC DNA]</scope>
    <source>
        <strain evidence="4">DSM 22017</strain>
    </source>
</reference>
<evidence type="ECO:0000259" key="1">
    <source>
        <dbReference type="Pfam" id="PF02518"/>
    </source>
</evidence>
<dbReference type="Gene3D" id="3.30.565.10">
    <property type="entry name" value="Histidine kinase-like ATPase, C-terminal domain"/>
    <property type="match status" value="1"/>
</dbReference>
<dbReference type="EMBL" id="FNRT01000002">
    <property type="protein sequence ID" value="SEC19905.1"/>
    <property type="molecule type" value="Genomic_DNA"/>
</dbReference>
<dbReference type="Proteomes" id="UP000198742">
    <property type="component" value="Unassembled WGS sequence"/>
</dbReference>